<evidence type="ECO:0000256" key="1">
    <source>
        <dbReference type="ARBA" id="ARBA00034120"/>
    </source>
</evidence>
<dbReference type="Pfam" id="PF00078">
    <property type="entry name" value="RVT_1"/>
    <property type="match status" value="1"/>
</dbReference>
<sequence>MGLMDLEAKKELFATGQVFGFPVDLPAVLSQLQQDMRDDWYSDALAYADIFSDQIYIADVILGALNTWGGVYIGDKRVLRPIPKKHFSERYSLETDFFDRFVYQAICSFLLPELDHVLSHRVLSYRFNRDGGDEKYLFRNKINKWLDYEGLTYRFVGNKGALAVTDISNFFENVSSSHVIESINSAIDRVHAPGVKKGQMRAAARLLATLFNRWTLTGHFGLPQNRDCSSFLSNVLLSSVDFEMQYRGFDYYRYVDDIRIVCTDEHEARKSLQVLISLLREVGMNINATKTAVLKHDSGSASIDKFFPSQNQLVLAIASMWKSRSRRVFIRSVEYVVQILRECLSEGETQSRTFRFAVNRLSQLVEAGLFEVDSDDGVKLLQYALNSLNEDAVSSDQICKLIDALHPEDDFLDKISSFLQNRKLCIHDWQNHKLWLLLAGRRFDSEELRSLAHEILHKDPTTGEASAVMIWLQSINFLDPIEAILDKFNKSWPYQNQRYFLIAASGLSASKHKALHGSVLDKVLGTSRRSKKAYREDGVALAKRERPSFAALYEDIKEYP</sequence>
<name>A0A0C9N785_SPHPI</name>
<dbReference type="AlphaFoldDB" id="A0A0C9N785"/>
<dbReference type="InterPro" id="IPR000477">
    <property type="entry name" value="RT_dom"/>
</dbReference>
<evidence type="ECO:0000259" key="2">
    <source>
        <dbReference type="PROSITE" id="PS50878"/>
    </source>
</evidence>
<comment type="similarity">
    <text evidence="1">Belongs to the bacterial reverse transcriptase family.</text>
</comment>
<dbReference type="EMBL" id="BBJS01000055">
    <property type="protein sequence ID" value="GAN15304.1"/>
    <property type="molecule type" value="Genomic_DNA"/>
</dbReference>
<reference evidence="3 4" key="1">
    <citation type="submission" date="2014-08" db="EMBL/GenBank/DDBJ databases">
        <title>Whole genome shotgun sequence of Sphingomonas paucimobilis NBRC 13935.</title>
        <authorList>
            <person name="Hosoyama A."/>
            <person name="Hashimoto M."/>
            <person name="Hosoyama Y."/>
            <person name="Noguchi M."/>
            <person name="Uohara A."/>
            <person name="Ohji S."/>
            <person name="Katano-Makiyama Y."/>
            <person name="Ichikawa N."/>
            <person name="Kimura A."/>
            <person name="Yamazoe A."/>
            <person name="Fujita N."/>
        </authorList>
    </citation>
    <scope>NUCLEOTIDE SEQUENCE [LARGE SCALE GENOMIC DNA]</scope>
    <source>
        <strain evidence="3 4">NBRC 13935</strain>
    </source>
</reference>
<dbReference type="InterPro" id="IPR043502">
    <property type="entry name" value="DNA/RNA_pol_sf"/>
</dbReference>
<keyword evidence="4" id="KW-1185">Reference proteome</keyword>
<dbReference type="PANTHER" id="PTHR34047">
    <property type="entry name" value="NUCLEAR INTRON MATURASE 1, MITOCHONDRIAL-RELATED"/>
    <property type="match status" value="1"/>
</dbReference>
<dbReference type="Proteomes" id="UP000032025">
    <property type="component" value="Unassembled WGS sequence"/>
</dbReference>
<comment type="caution">
    <text evidence="3">The sequence shown here is derived from an EMBL/GenBank/DDBJ whole genome shotgun (WGS) entry which is preliminary data.</text>
</comment>
<dbReference type="SUPFAM" id="SSF56672">
    <property type="entry name" value="DNA/RNA polymerases"/>
    <property type="match status" value="1"/>
</dbReference>
<proteinExistence type="inferred from homology"/>
<accession>A0A0C9N785</accession>
<dbReference type="PROSITE" id="PS50878">
    <property type="entry name" value="RT_POL"/>
    <property type="match status" value="1"/>
</dbReference>
<feature type="domain" description="Reverse transcriptase" evidence="2">
    <location>
        <begin position="1"/>
        <end position="314"/>
    </location>
</feature>
<protein>
    <submittedName>
        <fullName evidence="3">DNA, contig: SP655</fullName>
    </submittedName>
</protein>
<dbReference type="CDD" id="cd01646">
    <property type="entry name" value="RT_Bac_retron_I"/>
    <property type="match status" value="1"/>
</dbReference>
<organism evidence="3 4">
    <name type="scientific">Sphingomonas paucimobilis NBRC 13935</name>
    <dbReference type="NCBI Taxonomy" id="1219050"/>
    <lineage>
        <taxon>Bacteria</taxon>
        <taxon>Pseudomonadati</taxon>
        <taxon>Pseudomonadota</taxon>
        <taxon>Alphaproteobacteria</taxon>
        <taxon>Sphingomonadales</taxon>
        <taxon>Sphingomonadaceae</taxon>
        <taxon>Sphingomonas</taxon>
    </lineage>
</organism>
<evidence type="ECO:0000313" key="4">
    <source>
        <dbReference type="Proteomes" id="UP000032025"/>
    </source>
</evidence>
<evidence type="ECO:0000313" key="3">
    <source>
        <dbReference type="EMBL" id="GAN15304.1"/>
    </source>
</evidence>
<gene>
    <name evidence="3" type="ORF">SP6_55_00220</name>
</gene>
<dbReference type="PANTHER" id="PTHR34047:SF8">
    <property type="entry name" value="PROTEIN YKFC"/>
    <property type="match status" value="1"/>
</dbReference>
<dbReference type="InterPro" id="IPR051083">
    <property type="entry name" value="GrpII_Intron_Splice-Mob/Def"/>
</dbReference>